<keyword evidence="2" id="KW-1185">Reference proteome</keyword>
<reference evidence="1 2" key="1">
    <citation type="submission" date="2022-03" db="EMBL/GenBank/DDBJ databases">
        <title>Novel taxa within the pig intestine.</title>
        <authorList>
            <person name="Wylensek D."/>
            <person name="Bishof K."/>
            <person name="Afrizal A."/>
            <person name="Clavel T."/>
        </authorList>
    </citation>
    <scope>NUCLEOTIDE SEQUENCE [LARGE SCALE GENOMIC DNA]</scope>
    <source>
        <strain evidence="1 2">CLA-KB-P133</strain>
    </source>
</reference>
<keyword evidence="1" id="KW-0378">Hydrolase</keyword>
<name>A0AB35U3H5_9FIRM</name>
<dbReference type="GO" id="GO:0016787">
    <property type="term" value="F:hydrolase activity"/>
    <property type="evidence" value="ECO:0007669"/>
    <property type="project" value="UniProtKB-KW"/>
</dbReference>
<dbReference type="EMBL" id="JALBUR010000002">
    <property type="protein sequence ID" value="MDX8418837.1"/>
    <property type="molecule type" value="Genomic_DNA"/>
</dbReference>
<evidence type="ECO:0000313" key="2">
    <source>
        <dbReference type="Proteomes" id="UP001286174"/>
    </source>
</evidence>
<gene>
    <name evidence="1" type="primary">srtB</name>
    <name evidence="1" type="ORF">MOZ60_01865</name>
</gene>
<dbReference type="Gene3D" id="2.40.260.10">
    <property type="entry name" value="Sortase"/>
    <property type="match status" value="1"/>
</dbReference>
<dbReference type="NCBIfam" id="TIGR03064">
    <property type="entry name" value="sortase_srtB"/>
    <property type="match status" value="1"/>
</dbReference>
<proteinExistence type="predicted"/>
<evidence type="ECO:0000313" key="1">
    <source>
        <dbReference type="EMBL" id="MDX8418837.1"/>
    </source>
</evidence>
<sequence>MNRTLNAVIVVCLLIVMGYSVYAIWDNNSVYDAALQLHVQLKKIRPDEKKPSFAEVLKINPDTVAWVTMDHTEIDDPIVQGSDNAEYLNKDIYGQFSLAGTLFLDTRCDSSFTDRYSLVYGHHMDRHEMFGDLDLYLDQDFFDQNDSGTLMVPGTTYALTVAACMVVNASDEWVFEPLHVDADEQGFLRYVSQMSKYQRQDVLTKVSDSPDQYGLLCLSTCSASADEARTIVLAVYERK</sequence>
<accession>A0AB35U3H5</accession>
<comment type="caution">
    <text evidence="1">The sequence shown here is derived from an EMBL/GenBank/DDBJ whole genome shotgun (WGS) entry which is preliminary data.</text>
</comment>
<organism evidence="1 2">
    <name type="scientific">Grylomicrobium aquisgranensis</name>
    <dbReference type="NCBI Taxonomy" id="2926318"/>
    <lineage>
        <taxon>Bacteria</taxon>
        <taxon>Bacillati</taxon>
        <taxon>Bacillota</taxon>
        <taxon>Erysipelotrichia</taxon>
        <taxon>Erysipelotrichales</taxon>
        <taxon>Erysipelotrichaceae</taxon>
        <taxon>Grylomicrobium</taxon>
    </lineage>
</organism>
<dbReference type="Proteomes" id="UP001286174">
    <property type="component" value="Unassembled WGS sequence"/>
</dbReference>
<dbReference type="InterPro" id="IPR009835">
    <property type="entry name" value="SrtB"/>
</dbReference>
<protein>
    <submittedName>
        <fullName evidence="1">Class B sortase</fullName>
        <ecNumber evidence="1">3.4.22.71</ecNumber>
    </submittedName>
</protein>
<dbReference type="AlphaFoldDB" id="A0AB35U3H5"/>
<dbReference type="RefSeq" id="WP_370595432.1">
    <property type="nucleotide sequence ID" value="NZ_JALBUR010000002.1"/>
</dbReference>
<dbReference type="InterPro" id="IPR023365">
    <property type="entry name" value="Sortase_dom-sf"/>
</dbReference>
<dbReference type="SUPFAM" id="SSF63817">
    <property type="entry name" value="Sortase"/>
    <property type="match status" value="1"/>
</dbReference>
<dbReference type="CDD" id="cd05826">
    <property type="entry name" value="Sortase_B"/>
    <property type="match status" value="1"/>
</dbReference>
<dbReference type="EC" id="3.4.22.71" evidence="1"/>